<proteinExistence type="predicted"/>
<reference evidence="2" key="1">
    <citation type="journal article" date="2022" name="IScience">
        <title>Evolution of zygomycete secretomes and the origins of terrestrial fungal ecologies.</title>
        <authorList>
            <person name="Chang Y."/>
            <person name="Wang Y."/>
            <person name="Mondo S."/>
            <person name="Ahrendt S."/>
            <person name="Andreopoulos W."/>
            <person name="Barry K."/>
            <person name="Beard J."/>
            <person name="Benny G.L."/>
            <person name="Blankenship S."/>
            <person name="Bonito G."/>
            <person name="Cuomo C."/>
            <person name="Desiro A."/>
            <person name="Gervers K.A."/>
            <person name="Hundley H."/>
            <person name="Kuo A."/>
            <person name="LaButti K."/>
            <person name="Lang B.F."/>
            <person name="Lipzen A."/>
            <person name="O'Donnell K."/>
            <person name="Pangilinan J."/>
            <person name="Reynolds N."/>
            <person name="Sandor L."/>
            <person name="Smith M.E."/>
            <person name="Tsang A."/>
            <person name="Grigoriev I.V."/>
            <person name="Stajich J.E."/>
            <person name="Spatafora J.W."/>
        </authorList>
    </citation>
    <scope>NUCLEOTIDE SEQUENCE</scope>
    <source>
        <strain evidence="2">RSA 2281</strain>
    </source>
</reference>
<organism evidence="2 3">
    <name type="scientific">Phascolomyces articulosus</name>
    <dbReference type="NCBI Taxonomy" id="60185"/>
    <lineage>
        <taxon>Eukaryota</taxon>
        <taxon>Fungi</taxon>
        <taxon>Fungi incertae sedis</taxon>
        <taxon>Mucoromycota</taxon>
        <taxon>Mucoromycotina</taxon>
        <taxon>Mucoromycetes</taxon>
        <taxon>Mucorales</taxon>
        <taxon>Lichtheimiaceae</taxon>
        <taxon>Phascolomyces</taxon>
    </lineage>
</organism>
<accession>A0AAD5K7V3</accession>
<dbReference type="AlphaFoldDB" id="A0AAD5K7V3"/>
<evidence type="ECO:0000256" key="1">
    <source>
        <dbReference type="SAM" id="MobiDB-lite"/>
    </source>
</evidence>
<feature type="region of interest" description="Disordered" evidence="1">
    <location>
        <begin position="99"/>
        <end position="120"/>
    </location>
</feature>
<evidence type="ECO:0000313" key="2">
    <source>
        <dbReference type="EMBL" id="KAI9273087.1"/>
    </source>
</evidence>
<dbReference type="Proteomes" id="UP001209540">
    <property type="component" value="Unassembled WGS sequence"/>
</dbReference>
<comment type="caution">
    <text evidence="2">The sequence shown here is derived from an EMBL/GenBank/DDBJ whole genome shotgun (WGS) entry which is preliminary data.</text>
</comment>
<protein>
    <submittedName>
        <fullName evidence="2">Uncharacterized protein</fullName>
    </submittedName>
</protein>
<feature type="compositionally biased region" description="Low complexity" evidence="1">
    <location>
        <begin position="106"/>
        <end position="117"/>
    </location>
</feature>
<keyword evidence="3" id="KW-1185">Reference proteome</keyword>
<gene>
    <name evidence="2" type="ORF">BDA99DRAFT_602267</name>
</gene>
<reference evidence="2" key="2">
    <citation type="submission" date="2023-02" db="EMBL/GenBank/DDBJ databases">
        <authorList>
            <consortium name="DOE Joint Genome Institute"/>
            <person name="Mondo S.J."/>
            <person name="Chang Y."/>
            <person name="Wang Y."/>
            <person name="Ahrendt S."/>
            <person name="Andreopoulos W."/>
            <person name="Barry K."/>
            <person name="Beard J."/>
            <person name="Benny G.L."/>
            <person name="Blankenship S."/>
            <person name="Bonito G."/>
            <person name="Cuomo C."/>
            <person name="Desiro A."/>
            <person name="Gervers K.A."/>
            <person name="Hundley H."/>
            <person name="Kuo A."/>
            <person name="LaButti K."/>
            <person name="Lang B.F."/>
            <person name="Lipzen A."/>
            <person name="O'Donnell K."/>
            <person name="Pangilinan J."/>
            <person name="Reynolds N."/>
            <person name="Sandor L."/>
            <person name="Smith M.W."/>
            <person name="Tsang A."/>
            <person name="Grigoriev I.V."/>
            <person name="Stajich J.E."/>
            <person name="Spatafora J.W."/>
        </authorList>
    </citation>
    <scope>NUCLEOTIDE SEQUENCE</scope>
    <source>
        <strain evidence="2">RSA 2281</strain>
    </source>
</reference>
<dbReference type="EMBL" id="JAIXMP010000005">
    <property type="protein sequence ID" value="KAI9273087.1"/>
    <property type="molecule type" value="Genomic_DNA"/>
</dbReference>
<sequence>MTSSATNPSVLMATAHEQVIEEYIQNPDNQPLSVAKFLNDNLDYLVSNTTLRENYKNKWTGFLNKVAAKNNMKLKKSFPDWNAFASSLLEHLSKNDSSSAQPLRQSFNSSGSNSSSSHRLSTEDRQQFVEVFDNTLSSTKFWTLTTGTVVEQKMKELALKCTHEHPCLSMVLDPADSIWNSYFTVDELEEIEHANKPMIRELPTEAIDYSNNYKNMKTLDELWEESAKHHFHPIRQPLMNWVHMSVVNTINILFHNIHKKYKTEADLMKRIWVMIDCAFDDSDVDVICGEYVSKSTTTRANMDRSIAAIDAMARRKIGTKTDVLFTTEFLEFGTCEAGKITDPNNTKTLLEAGMKIPKTLKDMLFVLANECPSQLRRLRTCGIVISGLNMLPLLMDSPNGYVARISRPNQFLHYPTNASDFYKNMKNILRVIYDVKTVMAEVNEIINETDDGVKYGSRRSTALPPSFLPVSVKRTSKKRKAASETTESS</sequence>
<name>A0AAD5K7V3_9FUNG</name>
<evidence type="ECO:0000313" key="3">
    <source>
        <dbReference type="Proteomes" id="UP001209540"/>
    </source>
</evidence>